<protein>
    <submittedName>
        <fullName evidence="1">Uncharacterized protein</fullName>
    </submittedName>
</protein>
<proteinExistence type="predicted"/>
<sequence>MTRMPPPPKLGIAMSWDHRCSYHWLPPQAGGRNTAQCLTATKLAAAFATYALDNRPPLAEKFGIPGSVVSLLFSSNISGLGVRLFTGAGCTGNAIDFWPVNPIDCENFHDGLPWGAESFLVF</sequence>
<evidence type="ECO:0000313" key="1">
    <source>
        <dbReference type="EMBL" id="PTB36131.1"/>
    </source>
</evidence>
<evidence type="ECO:0000313" key="2">
    <source>
        <dbReference type="Proteomes" id="UP000240493"/>
    </source>
</evidence>
<dbReference type="OrthoDB" id="10283190at2759"/>
<organism evidence="1 2">
    <name type="scientific">Trichoderma asperellum (strain ATCC 204424 / CBS 433.97 / NBRC 101777)</name>
    <dbReference type="NCBI Taxonomy" id="1042311"/>
    <lineage>
        <taxon>Eukaryota</taxon>
        <taxon>Fungi</taxon>
        <taxon>Dikarya</taxon>
        <taxon>Ascomycota</taxon>
        <taxon>Pezizomycotina</taxon>
        <taxon>Sordariomycetes</taxon>
        <taxon>Hypocreomycetidae</taxon>
        <taxon>Hypocreales</taxon>
        <taxon>Hypocreaceae</taxon>
        <taxon>Trichoderma</taxon>
    </lineage>
</organism>
<dbReference type="AlphaFoldDB" id="A0A2T3YU77"/>
<reference evidence="1 2" key="1">
    <citation type="submission" date="2016-07" db="EMBL/GenBank/DDBJ databases">
        <title>Multiple horizontal gene transfer events from other fungi enriched the ability of initially mycotrophic Trichoderma (Ascomycota) to feed on dead plant biomass.</title>
        <authorList>
            <consortium name="DOE Joint Genome Institute"/>
            <person name="Aerts A."/>
            <person name="Atanasova L."/>
            <person name="Chenthamara K."/>
            <person name="Zhang J."/>
            <person name="Grujic M."/>
            <person name="Henrissat B."/>
            <person name="Kuo A."/>
            <person name="Salamov A."/>
            <person name="Lipzen A."/>
            <person name="Labutti K."/>
            <person name="Barry K."/>
            <person name="Miao Y."/>
            <person name="Rahimi M.J."/>
            <person name="Shen Q."/>
            <person name="Grigoriev I.V."/>
            <person name="Kubicek C.P."/>
            <person name="Druzhinina I.S."/>
        </authorList>
    </citation>
    <scope>NUCLEOTIDE SEQUENCE [LARGE SCALE GENOMIC DNA]</scope>
    <source>
        <strain evidence="1 2">CBS 433.97</strain>
    </source>
</reference>
<accession>A0A2T3YU77</accession>
<name>A0A2T3YU77_TRIA4</name>
<dbReference type="Proteomes" id="UP000240493">
    <property type="component" value="Unassembled WGS sequence"/>
</dbReference>
<keyword evidence="2" id="KW-1185">Reference proteome</keyword>
<gene>
    <name evidence="1" type="ORF">M441DRAFT_449620</name>
</gene>
<dbReference type="EMBL" id="KZ679271">
    <property type="protein sequence ID" value="PTB36131.1"/>
    <property type="molecule type" value="Genomic_DNA"/>
</dbReference>